<keyword evidence="1" id="KW-0472">Membrane</keyword>
<dbReference type="STRING" id="1389489.O159_06840"/>
<proteinExistence type="predicted"/>
<dbReference type="PATRIC" id="fig|1389489.3.peg.662"/>
<keyword evidence="1" id="KW-1133">Transmembrane helix</keyword>
<protein>
    <recommendedName>
        <fullName evidence="4">Multidrug ABC transporter ATPase</fullName>
    </recommendedName>
</protein>
<reference evidence="2 3" key="1">
    <citation type="journal article" date="2013" name="Genome Announc.">
        <title>Complete Genome Sequence of Leifsonia xyli subsp. cynodontis Strain DSM46306, a Gram-Positive Bacterial Pathogen of Grasses.</title>
        <authorList>
            <person name="Monteiro-Vitorello C.B."/>
            <person name="Zerillo M.M."/>
            <person name="Van Sluys M.A."/>
            <person name="Camargo L.E."/>
            <person name="Kitajima J.P."/>
        </authorList>
    </citation>
    <scope>NUCLEOTIDE SEQUENCE [LARGE SCALE GENOMIC DNA]</scope>
    <source>
        <strain evidence="2 3">DSM 46306</strain>
    </source>
</reference>
<dbReference type="Proteomes" id="UP000016743">
    <property type="component" value="Chromosome"/>
</dbReference>
<dbReference type="OrthoDB" id="4990996at2"/>
<feature type="transmembrane region" description="Helical" evidence="1">
    <location>
        <begin position="15"/>
        <end position="36"/>
    </location>
</feature>
<dbReference type="KEGG" id="lxy:O159_06840"/>
<dbReference type="AlphaFoldDB" id="U3P541"/>
<evidence type="ECO:0000313" key="2">
    <source>
        <dbReference type="EMBL" id="AGW40861.1"/>
    </source>
</evidence>
<organism evidence="2 3">
    <name type="scientific">Leifsonia xyli subsp. cynodontis DSM 46306</name>
    <dbReference type="NCBI Taxonomy" id="1389489"/>
    <lineage>
        <taxon>Bacteria</taxon>
        <taxon>Bacillati</taxon>
        <taxon>Actinomycetota</taxon>
        <taxon>Actinomycetes</taxon>
        <taxon>Micrococcales</taxon>
        <taxon>Microbacteriaceae</taxon>
        <taxon>Leifsonia</taxon>
    </lineage>
</organism>
<name>U3P541_LEIXC</name>
<keyword evidence="3" id="KW-1185">Reference proteome</keyword>
<gene>
    <name evidence="2" type="ORF">O159_06840</name>
</gene>
<evidence type="ECO:0000313" key="3">
    <source>
        <dbReference type="Proteomes" id="UP000016743"/>
    </source>
</evidence>
<feature type="transmembrane region" description="Helical" evidence="1">
    <location>
        <begin position="56"/>
        <end position="77"/>
    </location>
</feature>
<keyword evidence="1" id="KW-0812">Transmembrane</keyword>
<dbReference type="EMBL" id="CP006734">
    <property type="protein sequence ID" value="AGW40861.1"/>
    <property type="molecule type" value="Genomic_DNA"/>
</dbReference>
<sequence>MTQQTPPPVSCLQRILSYIAAALVAVSLLCIAAILIGSALGGMPQQGSGEGLWPTVFLFPLVAFPIAFLLIIAIIVAGARQRRREATEAAGPKSRR</sequence>
<dbReference type="eggNOG" id="ENOG5031QPD">
    <property type="taxonomic scope" value="Bacteria"/>
</dbReference>
<evidence type="ECO:0008006" key="4">
    <source>
        <dbReference type="Google" id="ProtNLM"/>
    </source>
</evidence>
<dbReference type="RefSeq" id="WP_021754298.1">
    <property type="nucleotide sequence ID" value="NC_022438.1"/>
</dbReference>
<accession>U3P541</accession>
<dbReference type="HOGENOM" id="CLU_187623_0_0_11"/>
<evidence type="ECO:0000256" key="1">
    <source>
        <dbReference type="SAM" id="Phobius"/>
    </source>
</evidence>